<keyword evidence="2" id="KW-1185">Reference proteome</keyword>
<name>A0AC61SY49_9BACI</name>
<accession>A0AC61SY49</accession>
<gene>
    <name evidence="1" type="ORF">FJ659_28135</name>
</gene>
<sequence>MREQKKRGLCRMINIQVPDNEFKVDLRTEDYGQLLDKRQGIYMIYNEDGILMYAGKSKDVRNRVKMHMNSANSNPLKGYNHNFHYVVGFYEESYFDLSLYEIYIINTLKPKLNYDNVYTYETERYIDKWKSATTIRQEHEEELELQRKMDNSIIDFKL</sequence>
<dbReference type="EMBL" id="VHIV01000014">
    <property type="protein sequence ID" value="TPV37943.1"/>
    <property type="molecule type" value="Genomic_DNA"/>
</dbReference>
<organism evidence="1 2">
    <name type="scientific">Bacillus dicomae</name>
    <dbReference type="NCBI Taxonomy" id="3088378"/>
    <lineage>
        <taxon>Bacteria</taxon>
        <taxon>Bacillati</taxon>
        <taxon>Bacillota</taxon>
        <taxon>Bacilli</taxon>
        <taxon>Bacillales</taxon>
        <taxon>Bacillaceae</taxon>
        <taxon>Bacillus</taxon>
        <taxon>Bacillus cereus group</taxon>
    </lineage>
</organism>
<proteinExistence type="predicted"/>
<reference evidence="1" key="1">
    <citation type="submission" date="2019-06" db="EMBL/GenBank/DDBJ databases">
        <title>Draft genome sequence of Bacillus sp. strain MHSD28.</title>
        <authorList>
            <person name="Makuwa S.C."/>
            <person name="Serepa-Dlamini M.H."/>
        </authorList>
    </citation>
    <scope>NUCLEOTIDE SEQUENCE</scope>
    <source>
        <strain evidence="1">MHSD28</strain>
    </source>
</reference>
<dbReference type="Proteomes" id="UP000317636">
    <property type="component" value="Unassembled WGS sequence"/>
</dbReference>
<evidence type="ECO:0000313" key="1">
    <source>
        <dbReference type="EMBL" id="TPV37943.1"/>
    </source>
</evidence>
<comment type="caution">
    <text evidence="1">The sequence shown here is derived from an EMBL/GenBank/DDBJ whole genome shotgun (WGS) entry which is preliminary data.</text>
</comment>
<protein>
    <submittedName>
        <fullName evidence="1">Uncharacterized protein</fullName>
    </submittedName>
</protein>
<evidence type="ECO:0000313" key="2">
    <source>
        <dbReference type="Proteomes" id="UP000317636"/>
    </source>
</evidence>